<dbReference type="Pfam" id="PF14252">
    <property type="entry name" value="DUF4347"/>
    <property type="match status" value="1"/>
</dbReference>
<dbReference type="Pfam" id="PF19078">
    <property type="entry name" value="Big_12"/>
    <property type="match status" value="18"/>
</dbReference>
<feature type="domain" description="Bacterial Ig-like" evidence="4">
    <location>
        <begin position="2317"/>
        <end position="2418"/>
    </location>
</feature>
<keyword evidence="5" id="KW-0378">Hydrolase</keyword>
<feature type="region of interest" description="Disordered" evidence="2">
    <location>
        <begin position="543"/>
        <end position="563"/>
    </location>
</feature>
<feature type="domain" description="Bacterial Ig-like" evidence="4">
    <location>
        <begin position="1705"/>
        <end position="1806"/>
    </location>
</feature>
<feature type="domain" description="Bacterial Ig-like" evidence="4">
    <location>
        <begin position="889"/>
        <end position="990"/>
    </location>
</feature>
<feature type="compositionally biased region" description="Polar residues" evidence="2">
    <location>
        <begin position="25"/>
        <end position="45"/>
    </location>
</feature>
<evidence type="ECO:0000259" key="4">
    <source>
        <dbReference type="Pfam" id="PF19078"/>
    </source>
</evidence>
<dbReference type="Gene3D" id="2.60.40.1220">
    <property type="match status" value="1"/>
</dbReference>
<evidence type="ECO:0000259" key="3">
    <source>
        <dbReference type="Pfam" id="PF14252"/>
    </source>
</evidence>
<feature type="domain" description="Bacterial Ig-like" evidence="4">
    <location>
        <begin position="1399"/>
        <end position="1500"/>
    </location>
</feature>
<dbReference type="SMART" id="SM00564">
    <property type="entry name" value="PQQ"/>
    <property type="match status" value="13"/>
</dbReference>
<protein>
    <submittedName>
        <fullName evidence="5">BNR repeat-containing glycosyl hydrolase</fullName>
    </submittedName>
</protein>
<comment type="caution">
    <text evidence="5">The sequence shown here is derived from an EMBL/GenBank/DDBJ whole genome shotgun (WGS) entry which is preliminary data.</text>
</comment>
<dbReference type="InterPro" id="IPR036278">
    <property type="entry name" value="Sialidase_sf"/>
</dbReference>
<feature type="domain" description="Bacterial Ig-like" evidence="4">
    <location>
        <begin position="1093"/>
        <end position="1194"/>
    </location>
</feature>
<feature type="domain" description="Bacterial Ig-like" evidence="4">
    <location>
        <begin position="991"/>
        <end position="1092"/>
    </location>
</feature>
<feature type="domain" description="Bacterial Ig-like" evidence="4">
    <location>
        <begin position="1909"/>
        <end position="2010"/>
    </location>
</feature>
<dbReference type="InterPro" id="IPR018391">
    <property type="entry name" value="PQQ_b-propeller_rpt"/>
</dbReference>
<feature type="domain" description="Bacterial Ig-like" evidence="4">
    <location>
        <begin position="2113"/>
        <end position="2214"/>
    </location>
</feature>
<dbReference type="Proteomes" id="UP000280350">
    <property type="component" value="Unassembled WGS sequence"/>
</dbReference>
<proteinExistence type="predicted"/>
<evidence type="ECO:0000313" key="5">
    <source>
        <dbReference type="EMBL" id="RML74883.1"/>
    </source>
</evidence>
<feature type="domain" description="Bacterial Ig-like" evidence="4">
    <location>
        <begin position="1807"/>
        <end position="1908"/>
    </location>
</feature>
<feature type="domain" description="Bacterial Ig-like" evidence="4">
    <location>
        <begin position="1501"/>
        <end position="1602"/>
    </location>
</feature>
<feature type="region of interest" description="Disordered" evidence="2">
    <location>
        <begin position="21"/>
        <end position="60"/>
    </location>
</feature>
<feature type="domain" description="Bacterial Ig-like" evidence="4">
    <location>
        <begin position="1603"/>
        <end position="1704"/>
    </location>
</feature>
<accession>A0AAX1VKK2</accession>
<evidence type="ECO:0000256" key="1">
    <source>
        <dbReference type="ARBA" id="ARBA00022729"/>
    </source>
</evidence>
<dbReference type="PANTHER" id="PTHR34677:SF3">
    <property type="entry name" value="BACTERIAL IG-LIKE DOMAIN-CONTAINING PROTEIN"/>
    <property type="match status" value="1"/>
</dbReference>
<reference evidence="5 6" key="1">
    <citation type="submission" date="2018-08" db="EMBL/GenBank/DDBJ databases">
        <title>Recombination of ecologically and evolutionarily significant loci maintains genetic cohesion in the Pseudomonas syringae species complex.</title>
        <authorList>
            <person name="Dillon M."/>
            <person name="Thakur S."/>
            <person name="Almeida R.N.D."/>
            <person name="Weir B.S."/>
            <person name="Guttman D.S."/>
        </authorList>
    </citation>
    <scope>NUCLEOTIDE SEQUENCE [LARGE SCALE GENOMIC DNA]</scope>
    <source>
        <strain evidence="5 6">ICMP 2851</strain>
    </source>
</reference>
<feature type="domain" description="Bacterial Ig-like" evidence="4">
    <location>
        <begin position="2011"/>
        <end position="2112"/>
    </location>
</feature>
<name>A0AAX1VKK2_PSEAJ</name>
<dbReference type="InterPro" id="IPR044048">
    <property type="entry name" value="Big_12"/>
</dbReference>
<feature type="domain" description="Bacterial Ig-like" evidence="4">
    <location>
        <begin position="1298"/>
        <end position="1398"/>
    </location>
</feature>
<evidence type="ECO:0000256" key="2">
    <source>
        <dbReference type="SAM" id="MobiDB-lite"/>
    </source>
</evidence>
<feature type="domain" description="Bacterial Ig-like" evidence="4">
    <location>
        <begin position="583"/>
        <end position="684"/>
    </location>
</feature>
<feature type="domain" description="Bacterial Ig-like" evidence="4">
    <location>
        <begin position="2215"/>
        <end position="2316"/>
    </location>
</feature>
<feature type="domain" description="DUF4347" evidence="3">
    <location>
        <begin position="70"/>
        <end position="227"/>
    </location>
</feature>
<dbReference type="EMBL" id="RBNX01000246">
    <property type="protein sequence ID" value="RML74883.1"/>
    <property type="molecule type" value="Genomic_DNA"/>
</dbReference>
<evidence type="ECO:0000313" key="6">
    <source>
        <dbReference type="Proteomes" id="UP000280350"/>
    </source>
</evidence>
<feature type="domain" description="Bacterial Ig-like" evidence="4">
    <location>
        <begin position="686"/>
        <end position="787"/>
    </location>
</feature>
<feature type="domain" description="Bacterial Ig-like" evidence="4">
    <location>
        <begin position="788"/>
        <end position="888"/>
    </location>
</feature>
<organism evidence="5 6">
    <name type="scientific">Pseudomonas amygdali pv. tabaci</name>
    <name type="common">Pseudomonas syringae pv. tabaci</name>
    <dbReference type="NCBI Taxonomy" id="322"/>
    <lineage>
        <taxon>Bacteria</taxon>
        <taxon>Pseudomonadati</taxon>
        <taxon>Pseudomonadota</taxon>
        <taxon>Gammaproteobacteria</taxon>
        <taxon>Pseudomonadales</taxon>
        <taxon>Pseudomonadaceae</taxon>
        <taxon>Pseudomonas</taxon>
        <taxon>Pseudomonas amygdali</taxon>
    </lineage>
</organism>
<feature type="domain" description="Bacterial Ig-like" evidence="4">
    <location>
        <begin position="1195"/>
        <end position="1296"/>
    </location>
</feature>
<dbReference type="GO" id="GO:0016787">
    <property type="term" value="F:hydrolase activity"/>
    <property type="evidence" value="ECO:0007669"/>
    <property type="project" value="UniProtKB-KW"/>
</dbReference>
<dbReference type="InterPro" id="IPR025592">
    <property type="entry name" value="DUF4347"/>
</dbReference>
<sequence length="2600" mass="256637">MIMSLEPRMLFDGAVAATVAEAAQPDSQPTPDASAKSAEQANSASNDHHAQAPASSDVAATPAAVPGTTVVFVDSRVKDSASLLAGVAPGAQVVELDATKDGLQQIADYLGSHQGVSSVQIIAHGNSGDLWLGNSYVSADNIAQRSALLAEIGNDMNVGGDILIYACNTAEGDTGLSFVDSLATLTGRDVAASTNRTGVGGDWDLEIATGSIESVSALSRQSMDAYQWGLATFTVTSTSNTGAGSLREALTNAQNGDIVTFSSGMTVALQSQLVVSKNITVDGDLNNDGVADVTLDGQNRTSVIRVNSGVTATLDGVIITRGVASTAGANSGSAISASDALGGGINNAGNLTLRNVTVTANAAAGGGAGGGVLSPTVGGGGGGGGGIGGQNGAAGGSAGTYTPTAPSANTGGNGAGFNTIYMGGRGGTSAGGGAGGLGVYGYTNGGAGGTATSSGRTIGGGGGGSGFDANGGRGGSAVGGIYNASTGTLAIIGTSTISNNIGAGGGGGGGGTIGGNGGRGIGAIWNKGTLNITSANNSAMSGNVGGSGSGGQATSGGTNGSSPTAVTNIFNDGGSLNVAYTSDTTAPTGTSIVIANSSLSSGGTSLVTFTFSEPVFGLEISEITVPNGTLSNLVTTNNITWTATLTASSDTSSNSNAISLPLSAVQDSAGNIGTGTVTSNSYAVSDTVPPTVTVVVADTALAAGETSLVTFTFSEVVTGFDNTDISVANGTLTAVSSSDGGKTWTATLTPTANLTSTTNQISLNRAGVQDLSGNAGSGTATSNNYAIDTSRPTATIVLADNSLSIGETSQVTITFSEAVSGFTNADLTVVNGTLSTVTTSNNIVWTATFTPTNNITDSTNVITLDNTGVTDAAGNTGSGTTTSNNYAIDTQRPTANILVADASLTAGETSLVTITFSEAVSGFTNADLTVPNGTLSTVTSSDGGITWTATYTPNNNVNDTTNLISLNNAGVTDLAGNAGSGTSNSGNFTIDTVRPSATVVVADSTLSAGETSLVTITFSEAVTGFTNADLTVANGTLSTVSSSDGGVTWTATLTPTANVTDTTNLITLDASGVANASGNAGTGTISSNNYAIDTQRPTATIVVTDNALAIGETSLVTITFNEAVSGFTNADLSISNGTLSAVSSSDGGITWTATLTPTLGVTSNSNSVNLNNGGVTDLAGNAGSGLSTSNNYAIDTVRPTANITMSDNALTAGETSLVTITFSEAVIGFTNADLSVPNGTLSAVSSSDGGITWTATYTPNANIADTTNVITLNNTGVTDLAGNIGSGTTDSGNFTIATQQPTATVVVADSALSVGETSLVTITFSEAVSGFNNADLTVENGTLSAVSSSDGGITWTATFTPTANVTDASNLITLDNTGFTNGSGVTGSGITSSNNYAIDTLRPTATIVVADNALAVGETSLVTINFSEAVSGFTNADLSVANGTLSAVSSSDGGITWTATLTPTAGITDSSNLVTLNNAGVTDQAGNAGTGLTFSNNYAIDSVRPTASIVVADNALSIGETSLVTITFSEAVSGFDNSDLSIANGTLSTVSSSDGGITWTATFTPTLNVADSTNLITLNNTGVADLAGNIGSGVTNSNNYSIDTIQPTATIVVADSALSVGETSLVTITFSEAVSGFNNADLTVENGTLSAVSSSDGGITWTATFTPNANVTDASNLVTLDNTGFTNASGNAGSGVTSSNNYAIDTLRPTATIVVADNALAVGETSLVTITFSEAVSGFTNADLNIANGTLSAVSSSDGGITWTATLTPTAGITSASNSVTLNNGGVTDLAGNAGSGLTLSNNYAIDQTRPTASIVIADNALSAGETSLVTITFSEAVSGFDNSDLNVPNGTLSTVNSNDGGITWTATFTPNANVNASTGQISLNSAGVTDLAGNAGSGIISSASFTVDTTRPSATIVVADNALSAGETTLVTFTFSQAVSGFSNADLSVANGTLSAVSSSDGGITWTATFTPNANVTDAGNLITLDNTGVTNASGSTGSGTTASNNYTIDTQRPTATIVVTDSLLAIGETSRVTITFSEAVSGFSNADLTVANGTLSAVSSNDGGITWTATLTPNANAASNSNVVTLDNGGVTDLAGNAGSGTTQSNSYAVDQVRPTASIVIADSTLSAGETSQVTITFSEAVNGFSNADLTAANGTLSAVSSNDGGITWTATFTPNANVTDASNLITLNNTGVADASGNTGSGITSSNNYAIDTVRPTATITVANPNLAIGQTSLVTFAFSERVTNFDLSDISVGNGGLSGLSSSDSGLTWTATLTPDANITAANNFIVLDSGRVNDLAGNAGTTVALSSNYSIDNQRPTANISIANPNLATGQTSLVTFAFSEPVNNFTLADVSVANGTLSNLASSDGGATWTATLTPTANVTDPSNFIVLDSSTVTDRAGNAGTGIALSPNYAITTTSLTGDPQFRIDAPAPLVNTRSLPLQPALFGPPTGNLGSPLSFSPLFEQRTTGGGLPPVGNIFITNRALAPSFIAQVFDSSSVGGPGSGFTGFNSGEGSVFGTSTLSTLFSRESATDSSTTGAFNSAGSNGLRDSSQSIQAGFGALTLGQQLQQITDNEQEKLSALAWALGEVGVSEAQA</sequence>
<gene>
    <name evidence="5" type="ORF">ALQ89_01355</name>
</gene>
<dbReference type="SUPFAM" id="SSF50939">
    <property type="entry name" value="Sialidases"/>
    <property type="match status" value="1"/>
</dbReference>
<dbReference type="InterPro" id="IPR014755">
    <property type="entry name" value="Cu-Rt/internalin_Ig-like"/>
</dbReference>
<dbReference type="PANTHER" id="PTHR34677">
    <property type="match status" value="1"/>
</dbReference>
<feature type="compositionally biased region" description="Gly residues" evidence="2">
    <location>
        <begin position="543"/>
        <end position="559"/>
    </location>
</feature>
<keyword evidence="1" id="KW-0732">Signal</keyword>